<dbReference type="EMBL" id="KZ819636">
    <property type="protein sequence ID" value="PWN89852.1"/>
    <property type="molecule type" value="Genomic_DNA"/>
</dbReference>
<protein>
    <submittedName>
        <fullName evidence="2">Uncharacterized protein</fullName>
    </submittedName>
</protein>
<keyword evidence="1" id="KW-0732">Signal</keyword>
<evidence type="ECO:0000313" key="3">
    <source>
        <dbReference type="Proteomes" id="UP000245768"/>
    </source>
</evidence>
<dbReference type="PANTHER" id="PTHR34862:SF1">
    <property type="entry name" value="SPARK DOMAIN-CONTAINING PROTEIN"/>
    <property type="match status" value="1"/>
</dbReference>
<dbReference type="GeneID" id="37043393"/>
<dbReference type="InParanoid" id="A0A316YKX3"/>
<dbReference type="AlphaFoldDB" id="A0A316YKX3"/>
<organism evidence="2 3">
    <name type="scientific">Acaromyces ingoldii</name>
    <dbReference type="NCBI Taxonomy" id="215250"/>
    <lineage>
        <taxon>Eukaryota</taxon>
        <taxon>Fungi</taxon>
        <taxon>Dikarya</taxon>
        <taxon>Basidiomycota</taxon>
        <taxon>Ustilaginomycotina</taxon>
        <taxon>Exobasidiomycetes</taxon>
        <taxon>Exobasidiales</taxon>
        <taxon>Cryptobasidiaceae</taxon>
        <taxon>Acaromyces</taxon>
    </lineage>
</organism>
<dbReference type="RefSeq" id="XP_025377050.1">
    <property type="nucleotide sequence ID" value="XM_025521477.1"/>
</dbReference>
<accession>A0A316YKX3</accession>
<feature type="chain" id="PRO_5016419749" evidence="1">
    <location>
        <begin position="24"/>
        <end position="284"/>
    </location>
</feature>
<dbReference type="OrthoDB" id="2536450at2759"/>
<dbReference type="STRING" id="215250.A0A316YKX3"/>
<dbReference type="Proteomes" id="UP000245768">
    <property type="component" value="Unassembled WGS sequence"/>
</dbReference>
<dbReference type="PANTHER" id="PTHR34862">
    <property type="entry name" value="SPARK DOMAIN-CONTAINING PROTEIN"/>
    <property type="match status" value="1"/>
</dbReference>
<feature type="signal peptide" evidence="1">
    <location>
        <begin position="1"/>
        <end position="23"/>
    </location>
</feature>
<name>A0A316YKX3_9BASI</name>
<evidence type="ECO:0000256" key="1">
    <source>
        <dbReference type="SAM" id="SignalP"/>
    </source>
</evidence>
<proteinExistence type="predicted"/>
<reference evidence="2 3" key="1">
    <citation type="journal article" date="2018" name="Mol. Biol. Evol.">
        <title>Broad Genomic Sampling Reveals a Smut Pathogenic Ancestry of the Fungal Clade Ustilaginomycotina.</title>
        <authorList>
            <person name="Kijpornyongpan T."/>
            <person name="Mondo S.J."/>
            <person name="Barry K."/>
            <person name="Sandor L."/>
            <person name="Lee J."/>
            <person name="Lipzen A."/>
            <person name="Pangilinan J."/>
            <person name="LaButti K."/>
            <person name="Hainaut M."/>
            <person name="Henrissat B."/>
            <person name="Grigoriev I.V."/>
            <person name="Spatafora J.W."/>
            <person name="Aime M.C."/>
        </authorList>
    </citation>
    <scope>NUCLEOTIDE SEQUENCE [LARGE SCALE GENOMIC DNA]</scope>
    <source>
        <strain evidence="2 3">MCA 4198</strain>
    </source>
</reference>
<gene>
    <name evidence="2" type="ORF">FA10DRAFT_266398</name>
</gene>
<keyword evidence="3" id="KW-1185">Reference proteome</keyword>
<dbReference type="PROSITE" id="PS51257">
    <property type="entry name" value="PROKAR_LIPOPROTEIN"/>
    <property type="match status" value="1"/>
</dbReference>
<sequence>MVRFAATSLVSLAVLGSSSLVSAQFGSTGGVSQGCLQKLVSALSDKDLASCLHADGLTGQLQGADTSSSLVPVIESYLSKSLCPMEPCSQSTLSKINGTFTDSCSSELSQPVGDTPNAAQTIVALLSHYDDLRDAVCLEDKNDGDKLCIVESLQAYENATGQPLTISSAMDPLQLAQVSMMEENKTVTCNDCNRAVARTLDPFYKSLLNQTGYDAVQQNLTSLCGDDYFSGAMPASIQSSAKDTSTSPNAERTSNTDGAFPALKLASWTAVVAGPVFVGFSLLL</sequence>
<evidence type="ECO:0000313" key="2">
    <source>
        <dbReference type="EMBL" id="PWN89852.1"/>
    </source>
</evidence>